<accession>A0A6B8RPY7</accession>
<evidence type="ECO:0000313" key="5">
    <source>
        <dbReference type="EMBL" id="QGQ98430.1"/>
    </source>
</evidence>
<dbReference type="InterPro" id="IPR020449">
    <property type="entry name" value="Tscrpt_reg_AraC-type_HTH"/>
</dbReference>
<dbReference type="RefSeq" id="WP_155703535.1">
    <property type="nucleotide sequence ID" value="NZ_CP034235.1"/>
</dbReference>
<dbReference type="KEGG" id="ppsc:EHS13_27865"/>
<dbReference type="AlphaFoldDB" id="A0A6B8RPY7"/>
<dbReference type="Proteomes" id="UP000426246">
    <property type="component" value="Chromosome"/>
</dbReference>
<dbReference type="PRINTS" id="PR00032">
    <property type="entry name" value="HTHARAC"/>
</dbReference>
<dbReference type="Gene3D" id="1.10.10.60">
    <property type="entry name" value="Homeodomain-like"/>
    <property type="match status" value="2"/>
</dbReference>
<evidence type="ECO:0000256" key="2">
    <source>
        <dbReference type="ARBA" id="ARBA00023125"/>
    </source>
</evidence>
<feature type="domain" description="HTH araC/xylS-type" evidence="4">
    <location>
        <begin position="178"/>
        <end position="276"/>
    </location>
</feature>
<protein>
    <submittedName>
        <fullName evidence="5">AraC family transcriptional regulator</fullName>
    </submittedName>
</protein>
<dbReference type="SUPFAM" id="SSF46689">
    <property type="entry name" value="Homeodomain-like"/>
    <property type="match status" value="2"/>
</dbReference>
<evidence type="ECO:0000259" key="4">
    <source>
        <dbReference type="PROSITE" id="PS01124"/>
    </source>
</evidence>
<dbReference type="GO" id="GO:0043565">
    <property type="term" value="F:sequence-specific DNA binding"/>
    <property type="evidence" value="ECO:0007669"/>
    <property type="project" value="InterPro"/>
</dbReference>
<dbReference type="Pfam" id="PF12833">
    <property type="entry name" value="HTH_18"/>
    <property type="match status" value="1"/>
</dbReference>
<dbReference type="PROSITE" id="PS00041">
    <property type="entry name" value="HTH_ARAC_FAMILY_1"/>
    <property type="match status" value="1"/>
</dbReference>
<dbReference type="PANTHER" id="PTHR43280">
    <property type="entry name" value="ARAC-FAMILY TRANSCRIPTIONAL REGULATOR"/>
    <property type="match status" value="1"/>
</dbReference>
<keyword evidence="1" id="KW-0805">Transcription regulation</keyword>
<dbReference type="GO" id="GO:0003700">
    <property type="term" value="F:DNA-binding transcription factor activity"/>
    <property type="evidence" value="ECO:0007669"/>
    <property type="project" value="InterPro"/>
</dbReference>
<reference evidence="6" key="1">
    <citation type="submission" date="2018-11" db="EMBL/GenBank/DDBJ databases">
        <title>Complete genome sequence of Paenibacillus sp. ML311-T8.</title>
        <authorList>
            <person name="Nam Y.-D."/>
            <person name="Kang J."/>
            <person name="Chung W.-H."/>
            <person name="Park Y.S."/>
        </authorList>
    </citation>
    <scope>NUCLEOTIDE SEQUENCE [LARGE SCALE GENOMIC DNA]</scope>
    <source>
        <strain evidence="6">ML311-T8</strain>
    </source>
</reference>
<gene>
    <name evidence="5" type="ORF">EHS13_27865</name>
</gene>
<evidence type="ECO:0000256" key="1">
    <source>
        <dbReference type="ARBA" id="ARBA00023015"/>
    </source>
</evidence>
<dbReference type="SMART" id="SM00342">
    <property type="entry name" value="HTH_ARAC"/>
    <property type="match status" value="1"/>
</dbReference>
<dbReference type="OrthoDB" id="241790at2"/>
<organism evidence="5 6">
    <name type="scientific">Paenibacillus psychroresistens</name>
    <dbReference type="NCBI Taxonomy" id="1778678"/>
    <lineage>
        <taxon>Bacteria</taxon>
        <taxon>Bacillati</taxon>
        <taxon>Bacillota</taxon>
        <taxon>Bacilli</taxon>
        <taxon>Bacillales</taxon>
        <taxon>Paenibacillaceae</taxon>
        <taxon>Paenibacillus</taxon>
    </lineage>
</organism>
<dbReference type="SUPFAM" id="SSF51215">
    <property type="entry name" value="Regulatory protein AraC"/>
    <property type="match status" value="1"/>
</dbReference>
<dbReference type="InterPro" id="IPR014710">
    <property type="entry name" value="RmlC-like_jellyroll"/>
</dbReference>
<dbReference type="PANTHER" id="PTHR43280:SF2">
    <property type="entry name" value="HTH-TYPE TRANSCRIPTIONAL REGULATOR EXSA"/>
    <property type="match status" value="1"/>
</dbReference>
<dbReference type="Pfam" id="PF02311">
    <property type="entry name" value="AraC_binding"/>
    <property type="match status" value="1"/>
</dbReference>
<name>A0A6B8RPY7_9BACL</name>
<dbReference type="PROSITE" id="PS01124">
    <property type="entry name" value="HTH_ARAC_FAMILY_2"/>
    <property type="match status" value="1"/>
</dbReference>
<dbReference type="Gene3D" id="2.60.120.10">
    <property type="entry name" value="Jelly Rolls"/>
    <property type="match status" value="1"/>
</dbReference>
<evidence type="ECO:0000256" key="3">
    <source>
        <dbReference type="ARBA" id="ARBA00023163"/>
    </source>
</evidence>
<proteinExistence type="predicted"/>
<dbReference type="EMBL" id="CP034235">
    <property type="protein sequence ID" value="QGQ98430.1"/>
    <property type="molecule type" value="Genomic_DNA"/>
</dbReference>
<keyword evidence="3" id="KW-0804">Transcription</keyword>
<evidence type="ECO:0000313" key="6">
    <source>
        <dbReference type="Proteomes" id="UP000426246"/>
    </source>
</evidence>
<keyword evidence="6" id="KW-1185">Reference proteome</keyword>
<dbReference type="InterPro" id="IPR037923">
    <property type="entry name" value="HTH-like"/>
</dbReference>
<dbReference type="InterPro" id="IPR018062">
    <property type="entry name" value="HTH_AraC-typ_CS"/>
</dbReference>
<sequence length="278" mass="32653">MNKREPTRLLMHDFTKSTASFHMALHVLKDSVPMHWHDFYELSYILEGEGTQFLNGVEEPLKQGGLMLLTPADFHEVKVKPGTTLRKFNVIFSHELLDEKVKLLLFRNFFEKSVQLGEAEAEWMEADFQRLWREYQGQAEGRMLGMEYTLNRILLDLFRYCSRLNRHEAHQGRSAVIHHALVFMQHHFREALTLEQVAAQTNLSANYFSECFRKVTGITFQQHLLDMRLQFAHALMTSSQMNVTEVCLTSGFNTLNHFERSFKRKYGRTPRSMRVFIS</sequence>
<keyword evidence="2" id="KW-0238">DNA-binding</keyword>
<dbReference type="InterPro" id="IPR018060">
    <property type="entry name" value="HTH_AraC"/>
</dbReference>
<dbReference type="InterPro" id="IPR009057">
    <property type="entry name" value="Homeodomain-like_sf"/>
</dbReference>
<dbReference type="InterPro" id="IPR003313">
    <property type="entry name" value="AraC-bd"/>
</dbReference>